<sequence length="200" mass="21569">MTATPTTATADPVGSAGQDGLVDVRDVVPDALIDLRYATPDNFLGVRMYPVGARCLVHESLAPGLAAAAESLRAHGNRLVFWDCYRPHAVQVRMFEAVPDPSWVARPGNFARSHTAGRSVDVTLSDDTVRLLDMGTDFDEFSSRATAFATDGVSWAAQANRARLREAMAAGGFAVYAGEWWHFDGPGAQLQRPIIDVPLI</sequence>
<keyword evidence="4 9" id="KW-0378">Hydrolase</keyword>
<keyword evidence="7 9" id="KW-0482">Metalloprotease</keyword>
<dbReference type="PIRSF" id="PIRSF026671">
    <property type="entry name" value="AA_dipeptidase"/>
    <property type="match status" value="1"/>
</dbReference>
<reference evidence="11 12" key="1">
    <citation type="submission" date="2023-08" db="EMBL/GenBank/DDBJ databases">
        <authorList>
            <person name="Folkvardsen B D."/>
            <person name="Norman A."/>
        </authorList>
    </citation>
    <scope>NUCLEOTIDE SEQUENCE [LARGE SCALE GENOMIC DNA]</scope>
    <source>
        <strain evidence="11 12">Mu0050</strain>
    </source>
</reference>
<evidence type="ECO:0000256" key="8">
    <source>
        <dbReference type="ARBA" id="ARBA00023316"/>
    </source>
</evidence>
<dbReference type="HAMAP" id="MF_01924">
    <property type="entry name" value="A_A_dipeptidase"/>
    <property type="match status" value="1"/>
</dbReference>
<evidence type="ECO:0000256" key="9">
    <source>
        <dbReference type="HAMAP-Rule" id="MF_01924"/>
    </source>
</evidence>
<keyword evidence="2 9" id="KW-0645">Protease</keyword>
<dbReference type="Proteomes" id="UP001190466">
    <property type="component" value="Chromosome"/>
</dbReference>
<evidence type="ECO:0000256" key="4">
    <source>
        <dbReference type="ARBA" id="ARBA00022801"/>
    </source>
</evidence>
<keyword evidence="3 9" id="KW-0479">Metal-binding</keyword>
<feature type="binding site" evidence="9">
    <location>
        <position position="182"/>
    </location>
    <ligand>
        <name>Zn(2+)</name>
        <dbReference type="ChEBI" id="CHEBI:29105"/>
        <note>catalytic</note>
    </ligand>
</feature>
<comment type="function">
    <text evidence="9 10">Catalyzes hydrolysis of the D-alanyl-D-alanine dipeptide.</text>
</comment>
<dbReference type="Gene3D" id="3.30.1380.10">
    <property type="match status" value="1"/>
</dbReference>
<gene>
    <name evidence="11" type="ORF">MU0050_003695</name>
</gene>
<protein>
    <recommendedName>
        <fullName evidence="9 10">D-alanyl-D-alanine dipeptidase</fullName>
        <shortName evidence="9 10">D-Ala-D-Ala dipeptidase</shortName>
        <ecNumber evidence="9 10">3.4.13.22</ecNumber>
    </recommendedName>
</protein>
<comment type="cofactor">
    <cofactor evidence="9">
        <name>Zn(2+)</name>
        <dbReference type="ChEBI" id="CHEBI:29105"/>
    </cofactor>
    <text evidence="9">Binds 1 zinc ion per subunit.</text>
</comment>
<evidence type="ECO:0000256" key="10">
    <source>
        <dbReference type="PIRNR" id="PIRNR026671"/>
    </source>
</evidence>
<evidence type="ECO:0000256" key="5">
    <source>
        <dbReference type="ARBA" id="ARBA00022833"/>
    </source>
</evidence>
<organism evidence="11 12">
    <name type="scientific">[Mycobacterium] wendilense</name>
    <dbReference type="NCBI Taxonomy" id="3064284"/>
    <lineage>
        <taxon>Bacteria</taxon>
        <taxon>Bacillati</taxon>
        <taxon>Actinomycetota</taxon>
        <taxon>Actinomycetes</taxon>
        <taxon>Mycobacteriales</taxon>
        <taxon>Mycobacteriaceae</taxon>
        <taxon>Mycolicibacter</taxon>
    </lineage>
</organism>
<feature type="binding site" evidence="9">
    <location>
        <position position="121"/>
    </location>
    <ligand>
        <name>Zn(2+)</name>
        <dbReference type="ChEBI" id="CHEBI:29105"/>
        <note>catalytic</note>
    </ligand>
</feature>
<dbReference type="EC" id="3.4.13.22" evidence="9 10"/>
<keyword evidence="8 10" id="KW-0961">Cell wall biogenesis/degradation</keyword>
<comment type="similarity">
    <text evidence="9 10">Belongs to the peptidase M15D family.</text>
</comment>
<evidence type="ECO:0000313" key="11">
    <source>
        <dbReference type="EMBL" id="CAJ1585403.1"/>
    </source>
</evidence>
<feature type="site" description="Transition state stabilizer" evidence="9">
    <location>
        <position position="86"/>
    </location>
</feature>
<keyword evidence="6 9" id="KW-0224">Dipeptidase</keyword>
<evidence type="ECO:0000256" key="1">
    <source>
        <dbReference type="ARBA" id="ARBA00001362"/>
    </source>
</evidence>
<keyword evidence="5 9" id="KW-0862">Zinc</keyword>
<dbReference type="InterPro" id="IPR000755">
    <property type="entry name" value="A_A_dipeptidase"/>
</dbReference>
<name>A0ABN9P4N6_9MYCO</name>
<comment type="catalytic activity">
    <reaction evidence="1 9 10">
        <text>D-alanyl-D-alanine + H2O = 2 D-alanine</text>
        <dbReference type="Rhea" id="RHEA:20661"/>
        <dbReference type="ChEBI" id="CHEBI:15377"/>
        <dbReference type="ChEBI" id="CHEBI:57416"/>
        <dbReference type="ChEBI" id="CHEBI:57822"/>
        <dbReference type="EC" id="3.4.13.22"/>
    </reaction>
</comment>
<evidence type="ECO:0000256" key="2">
    <source>
        <dbReference type="ARBA" id="ARBA00022670"/>
    </source>
</evidence>
<dbReference type="PANTHER" id="PTHR43126">
    <property type="entry name" value="D-ALANYL-D-ALANINE DIPEPTIDASE"/>
    <property type="match status" value="1"/>
</dbReference>
<dbReference type="CDD" id="cd14840">
    <property type="entry name" value="D-Ala-D-Ala_dipeptidase_Aad"/>
    <property type="match status" value="1"/>
</dbReference>
<accession>A0ABN9P4N6</accession>
<dbReference type="Pfam" id="PF01427">
    <property type="entry name" value="Peptidase_M15"/>
    <property type="match status" value="1"/>
</dbReference>
<dbReference type="PANTHER" id="PTHR43126:SF1">
    <property type="entry name" value="D-ALANYL-D-ALANINE DIPEPTIDASE"/>
    <property type="match status" value="1"/>
</dbReference>
<dbReference type="SUPFAM" id="SSF55166">
    <property type="entry name" value="Hedgehog/DD-peptidase"/>
    <property type="match status" value="1"/>
</dbReference>
<evidence type="ECO:0000256" key="6">
    <source>
        <dbReference type="ARBA" id="ARBA00022997"/>
    </source>
</evidence>
<dbReference type="EMBL" id="OY726395">
    <property type="protein sequence ID" value="CAJ1585403.1"/>
    <property type="molecule type" value="Genomic_DNA"/>
</dbReference>
<dbReference type="InterPro" id="IPR009045">
    <property type="entry name" value="Zn_M74/Hedgehog-like"/>
</dbReference>
<evidence type="ECO:0000313" key="12">
    <source>
        <dbReference type="Proteomes" id="UP001190466"/>
    </source>
</evidence>
<feature type="binding site" evidence="9">
    <location>
        <position position="114"/>
    </location>
    <ligand>
        <name>Zn(2+)</name>
        <dbReference type="ChEBI" id="CHEBI:29105"/>
        <note>catalytic</note>
    </ligand>
</feature>
<feature type="active site" description="Proton donor/acceptor" evidence="9">
    <location>
        <position position="179"/>
    </location>
</feature>
<keyword evidence="12" id="KW-1185">Reference proteome</keyword>
<proteinExistence type="inferred from homology"/>
<evidence type="ECO:0000256" key="7">
    <source>
        <dbReference type="ARBA" id="ARBA00023049"/>
    </source>
</evidence>
<evidence type="ECO:0000256" key="3">
    <source>
        <dbReference type="ARBA" id="ARBA00022723"/>
    </source>
</evidence>